<evidence type="ECO:0000313" key="2">
    <source>
        <dbReference type="EMBL" id="TGC07459.1"/>
    </source>
</evidence>
<dbReference type="PANTHER" id="PTHR43384">
    <property type="entry name" value="SEPTUM SITE-DETERMINING PROTEIN MIND HOMOLOG, CHLOROPLASTIC-RELATED"/>
    <property type="match status" value="1"/>
</dbReference>
<gene>
    <name evidence="2" type="ORF">CUN85_11225</name>
</gene>
<keyword evidence="3" id="KW-1185">Reference proteome</keyword>
<proteinExistence type="predicted"/>
<protein>
    <recommendedName>
        <fullName evidence="1">AAA domain-containing protein</fullName>
    </recommendedName>
</protein>
<dbReference type="EMBL" id="PGGK01000015">
    <property type="protein sequence ID" value="TGC07459.1"/>
    <property type="molecule type" value="Genomic_DNA"/>
</dbReference>
<dbReference type="GO" id="GO:0016887">
    <property type="term" value="F:ATP hydrolysis activity"/>
    <property type="evidence" value="ECO:0007669"/>
    <property type="project" value="TreeGrafter"/>
</dbReference>
<dbReference type="SUPFAM" id="SSF52540">
    <property type="entry name" value="P-loop containing nucleoside triphosphate hydrolases"/>
    <property type="match status" value="1"/>
</dbReference>
<dbReference type="Gene3D" id="3.40.50.300">
    <property type="entry name" value="P-loop containing nucleotide triphosphate hydrolases"/>
    <property type="match status" value="1"/>
</dbReference>
<evidence type="ECO:0000313" key="3">
    <source>
        <dbReference type="Proteomes" id="UP000297295"/>
    </source>
</evidence>
<organism evidence="2 3">
    <name type="scientific">Methanolobus halotolerans</name>
    <dbReference type="NCBI Taxonomy" id="2052935"/>
    <lineage>
        <taxon>Archaea</taxon>
        <taxon>Methanobacteriati</taxon>
        <taxon>Methanobacteriota</taxon>
        <taxon>Stenosarchaea group</taxon>
        <taxon>Methanomicrobia</taxon>
        <taxon>Methanosarcinales</taxon>
        <taxon>Methanosarcinaceae</taxon>
        <taxon>Methanolobus</taxon>
    </lineage>
</organism>
<name>A0A4E0PTF4_9EURY</name>
<feature type="domain" description="AAA" evidence="1">
    <location>
        <begin position="7"/>
        <end position="174"/>
    </location>
</feature>
<dbReference type="GO" id="GO:0051782">
    <property type="term" value="P:negative regulation of cell division"/>
    <property type="evidence" value="ECO:0007669"/>
    <property type="project" value="TreeGrafter"/>
</dbReference>
<dbReference type="PANTHER" id="PTHR43384:SF10">
    <property type="entry name" value="ATPASE INVOLVED IN CHROMOSOME PARTITIONING, PARA_MIND FAMILY"/>
    <property type="match status" value="1"/>
</dbReference>
<evidence type="ECO:0000259" key="1">
    <source>
        <dbReference type="Pfam" id="PF13614"/>
    </source>
</evidence>
<accession>A0A4E0PTF4</accession>
<dbReference type="InterPro" id="IPR050625">
    <property type="entry name" value="ParA/MinD_ATPase"/>
</dbReference>
<comment type="caution">
    <text evidence="2">The sequence shown here is derived from an EMBL/GenBank/DDBJ whole genome shotgun (WGS) entry which is preliminary data.</text>
</comment>
<dbReference type="InterPro" id="IPR027417">
    <property type="entry name" value="P-loop_NTPase"/>
</dbReference>
<dbReference type="GO" id="GO:0005829">
    <property type="term" value="C:cytosol"/>
    <property type="evidence" value="ECO:0007669"/>
    <property type="project" value="TreeGrafter"/>
</dbReference>
<sequence>MKDMLLSFHSYKGGTGKTTFVGNLGVLLAKRGGKVCIVDTDVNGPGIHSLFNIKYDMTLIDFLQGRCRAEDIIYEYDGDGLELYIVPTRACEEDISSLFDTPAEAREKMSELINALQRDLLIEHLIFDCSPGINRSSLLTMNLADKATIICTIDVQDIRGTYILSNMADKLGTKANLLFNRTPRDKQKEIEEVIKDFSNKLGTYLLGSMTFDDYVARAWSRKLVMEEDPECDYCLQLKTIAEKFV</sequence>
<reference evidence="2 3" key="1">
    <citation type="submission" date="2017-11" db="EMBL/GenBank/DDBJ databases">
        <title>Isolation and Characterization of Methanogenic Archaea from Saline Meromictic Lake at Siberia.</title>
        <authorList>
            <person name="Shen Y."/>
            <person name="Huang H.-H."/>
            <person name="Lai M.-C."/>
            <person name="Chen S.-C."/>
        </authorList>
    </citation>
    <scope>NUCLEOTIDE SEQUENCE [LARGE SCALE GENOMIC DNA]</scope>
    <source>
        <strain evidence="2 3">SY-01</strain>
    </source>
</reference>
<dbReference type="AlphaFoldDB" id="A0A4E0PTF4"/>
<dbReference type="Pfam" id="PF13614">
    <property type="entry name" value="AAA_31"/>
    <property type="match status" value="1"/>
</dbReference>
<dbReference type="InterPro" id="IPR025669">
    <property type="entry name" value="AAA_dom"/>
</dbReference>
<dbReference type="GO" id="GO:0005524">
    <property type="term" value="F:ATP binding"/>
    <property type="evidence" value="ECO:0007669"/>
    <property type="project" value="TreeGrafter"/>
</dbReference>
<dbReference type="Proteomes" id="UP000297295">
    <property type="component" value="Unassembled WGS sequence"/>
</dbReference>
<dbReference type="GO" id="GO:0009898">
    <property type="term" value="C:cytoplasmic side of plasma membrane"/>
    <property type="evidence" value="ECO:0007669"/>
    <property type="project" value="TreeGrafter"/>
</dbReference>